<organism evidence="1 2">
    <name type="scientific">Salinigranum rubrum</name>
    <dbReference type="NCBI Taxonomy" id="755307"/>
    <lineage>
        <taxon>Archaea</taxon>
        <taxon>Methanobacteriati</taxon>
        <taxon>Methanobacteriota</taxon>
        <taxon>Stenosarchaea group</taxon>
        <taxon>Halobacteria</taxon>
        <taxon>Halobacteriales</taxon>
        <taxon>Haloferacaceae</taxon>
        <taxon>Salinigranum</taxon>
    </lineage>
</organism>
<gene>
    <name evidence="1" type="ORF">C2R22_05945</name>
</gene>
<reference evidence="1 2" key="1">
    <citation type="submission" date="2018-01" db="EMBL/GenBank/DDBJ databases">
        <title>Complete genome sequence of Salinigranum rubrum GX10T, an extremely halophilic archaeon isolated from a marine solar saltern.</title>
        <authorList>
            <person name="Han S."/>
        </authorList>
    </citation>
    <scope>NUCLEOTIDE SEQUENCE [LARGE SCALE GENOMIC DNA]</scope>
    <source>
        <strain evidence="1 2">GX10</strain>
    </source>
</reference>
<dbReference type="OrthoDB" id="384286at2157"/>
<proteinExistence type="predicted"/>
<dbReference type="GeneID" id="35591613"/>
<evidence type="ECO:0000313" key="2">
    <source>
        <dbReference type="Proteomes" id="UP000236584"/>
    </source>
</evidence>
<protein>
    <submittedName>
        <fullName evidence="1">Uncharacterized protein</fullName>
    </submittedName>
</protein>
<dbReference type="RefSeq" id="WP_103424948.1">
    <property type="nucleotide sequence ID" value="NZ_CP026309.1"/>
</dbReference>
<dbReference type="AlphaFoldDB" id="A0A2I8VH69"/>
<evidence type="ECO:0000313" key="1">
    <source>
        <dbReference type="EMBL" id="AUV81260.1"/>
    </source>
</evidence>
<accession>A0A2I8VH69</accession>
<sequence length="124" mass="14037">MSDATTTLRYSGPANRYRFPAADIDVTPGDEVDVDARREILTHVDDEGEEHHKRLVDLLVDRHGFERVESDYTAILDESVDDLREALATGKFDAHLDALAHAEREGENRKTAYEAIEARRSEVE</sequence>
<dbReference type="KEGG" id="srub:C2R22_05945"/>
<dbReference type="Proteomes" id="UP000236584">
    <property type="component" value="Chromosome"/>
</dbReference>
<dbReference type="EMBL" id="CP026309">
    <property type="protein sequence ID" value="AUV81260.1"/>
    <property type="molecule type" value="Genomic_DNA"/>
</dbReference>
<keyword evidence="2" id="KW-1185">Reference proteome</keyword>
<name>A0A2I8VH69_9EURY</name>